<feature type="chain" id="PRO_5044011263" description="Secreted protein" evidence="1">
    <location>
        <begin position="33"/>
        <end position="223"/>
    </location>
</feature>
<sequence>MATGMVSTPLVHKFLRPLLAFSFCCCWKNTVGRKFWGEPITHTTNWHNNLGRIEPVGERDIAGFRAPYTGPYTRMATLMVATTGMERGPLLHLLLLALLLPFFDTLPRQWNSLLFSLFRICRGRRYFFGMSWTVFFRCSPNKLPVFQLEMAAGSFLFFYLKRYCFADFRMVFYCMGSSQPSSRKDFDSDGEFPEDCCLPLRSRYLSGESRVQLYRTAFISQHS</sequence>
<dbReference type="Proteomes" id="UP001054945">
    <property type="component" value="Unassembled WGS sequence"/>
</dbReference>
<dbReference type="EMBL" id="BPLR01012709">
    <property type="protein sequence ID" value="GIY55980.1"/>
    <property type="molecule type" value="Genomic_DNA"/>
</dbReference>
<evidence type="ECO:0008006" key="4">
    <source>
        <dbReference type="Google" id="ProtNLM"/>
    </source>
</evidence>
<keyword evidence="3" id="KW-1185">Reference proteome</keyword>
<gene>
    <name evidence="2" type="ORF">CEXT_37591</name>
</gene>
<protein>
    <recommendedName>
        <fullName evidence="4">Secreted protein</fullName>
    </recommendedName>
</protein>
<proteinExistence type="predicted"/>
<evidence type="ECO:0000313" key="3">
    <source>
        <dbReference type="Proteomes" id="UP001054945"/>
    </source>
</evidence>
<reference evidence="2 3" key="1">
    <citation type="submission" date="2021-06" db="EMBL/GenBank/DDBJ databases">
        <title>Caerostris extrusa draft genome.</title>
        <authorList>
            <person name="Kono N."/>
            <person name="Arakawa K."/>
        </authorList>
    </citation>
    <scope>NUCLEOTIDE SEQUENCE [LARGE SCALE GENOMIC DNA]</scope>
</reference>
<dbReference type="AlphaFoldDB" id="A0AAV4UEJ8"/>
<feature type="signal peptide" evidence="1">
    <location>
        <begin position="1"/>
        <end position="32"/>
    </location>
</feature>
<evidence type="ECO:0000256" key="1">
    <source>
        <dbReference type="SAM" id="SignalP"/>
    </source>
</evidence>
<keyword evidence="1" id="KW-0732">Signal</keyword>
<name>A0AAV4UEJ8_CAEEX</name>
<comment type="caution">
    <text evidence="2">The sequence shown here is derived from an EMBL/GenBank/DDBJ whole genome shotgun (WGS) entry which is preliminary data.</text>
</comment>
<accession>A0AAV4UEJ8</accession>
<organism evidence="2 3">
    <name type="scientific">Caerostris extrusa</name>
    <name type="common">Bark spider</name>
    <name type="synonym">Caerostris bankana</name>
    <dbReference type="NCBI Taxonomy" id="172846"/>
    <lineage>
        <taxon>Eukaryota</taxon>
        <taxon>Metazoa</taxon>
        <taxon>Ecdysozoa</taxon>
        <taxon>Arthropoda</taxon>
        <taxon>Chelicerata</taxon>
        <taxon>Arachnida</taxon>
        <taxon>Araneae</taxon>
        <taxon>Araneomorphae</taxon>
        <taxon>Entelegynae</taxon>
        <taxon>Araneoidea</taxon>
        <taxon>Araneidae</taxon>
        <taxon>Caerostris</taxon>
    </lineage>
</organism>
<evidence type="ECO:0000313" key="2">
    <source>
        <dbReference type="EMBL" id="GIY55980.1"/>
    </source>
</evidence>